<gene>
    <name evidence="1" type="ORF">ACFP3J_01610</name>
</gene>
<dbReference type="RefSeq" id="WP_359481243.1">
    <property type="nucleotide sequence ID" value="NZ_BAAASM010000054.1"/>
</dbReference>
<keyword evidence="2" id="KW-1185">Reference proteome</keyword>
<name>A0ABW0WD22_STRNO</name>
<dbReference type="EMBL" id="JBHSOE010000002">
    <property type="protein sequence ID" value="MFC5654190.1"/>
    <property type="molecule type" value="Genomic_DNA"/>
</dbReference>
<sequence length="26" mass="3099">MKLLFAIRNRVAAAKSLKANAWYLWY</sequence>
<evidence type="ECO:0000313" key="2">
    <source>
        <dbReference type="Proteomes" id="UP001596065"/>
    </source>
</evidence>
<proteinExistence type="predicted"/>
<dbReference type="NCBIfam" id="NF038372">
    <property type="entry name" value="tryptorubin_fam"/>
    <property type="match status" value="1"/>
</dbReference>
<evidence type="ECO:0000313" key="1">
    <source>
        <dbReference type="EMBL" id="MFC5654190.1"/>
    </source>
</evidence>
<protein>
    <submittedName>
        <fullName evidence="1">Tryptorubin family RiPP</fullName>
    </submittedName>
</protein>
<reference evidence="2" key="1">
    <citation type="journal article" date="2019" name="Int. J. Syst. Evol. Microbiol.">
        <title>The Global Catalogue of Microorganisms (GCM) 10K type strain sequencing project: providing services to taxonomists for standard genome sequencing and annotation.</title>
        <authorList>
            <consortium name="The Broad Institute Genomics Platform"/>
            <consortium name="The Broad Institute Genome Sequencing Center for Infectious Disease"/>
            <person name="Wu L."/>
            <person name="Ma J."/>
        </authorList>
    </citation>
    <scope>NUCLEOTIDE SEQUENCE [LARGE SCALE GENOMIC DNA]</scope>
    <source>
        <strain evidence="2">KCTC 5701</strain>
    </source>
</reference>
<accession>A0ABW0WD22</accession>
<comment type="caution">
    <text evidence="1">The sequence shown here is derived from an EMBL/GenBank/DDBJ whole genome shotgun (WGS) entry which is preliminary data.</text>
</comment>
<dbReference type="Proteomes" id="UP001596065">
    <property type="component" value="Unassembled WGS sequence"/>
</dbReference>
<organism evidence="1 2">
    <name type="scientific">Streptomyces nogalater</name>
    <dbReference type="NCBI Taxonomy" id="38314"/>
    <lineage>
        <taxon>Bacteria</taxon>
        <taxon>Bacillati</taxon>
        <taxon>Actinomycetota</taxon>
        <taxon>Actinomycetes</taxon>
        <taxon>Kitasatosporales</taxon>
        <taxon>Streptomycetaceae</taxon>
        <taxon>Streptomyces</taxon>
    </lineage>
</organism>